<dbReference type="PANTHER" id="PTHR46388:SF2">
    <property type="entry name" value="NHL REPEAT-CONTAINING PROTEIN 2"/>
    <property type="match status" value="1"/>
</dbReference>
<reference evidence="2 3" key="1">
    <citation type="submission" date="2019-03" db="EMBL/GenBank/DDBJ databases">
        <title>Lake Tanganyika Metagenome-Assembled Genomes (MAGs).</title>
        <authorList>
            <person name="Tran P."/>
        </authorList>
    </citation>
    <scope>NUCLEOTIDE SEQUENCE [LARGE SCALE GENOMIC DNA]</scope>
    <source>
        <strain evidence="2">K_DeepCast_65m_m2_236</strain>
    </source>
</reference>
<sequence>MTMPRRRLQNLILTALLMVGCALSPQGPGPTGPGGGDAAAASPISGRVEMAALTHNASLAQDVAPGATVSLIDPATGFTVSGTVTDGTGRFQLTFSNSFLPRPQVYILEAVKGLKDGAGFNAPGSAVARVRTLVRSVGGTWQGLTSGDLVLSTATTALSAIANLKGLKDSDASKPLSALFGTLDFGTADGDVVVDGKAVAINARYTPTPDIAQDEYRRVYGLVSVSLADDADPLAAIFRDPGGATTDARYQRSPAPTAVLGFVEAKAARGQTISLVGRNLSATDAEVWFTTYTGSVDSDLSRNPVRAKLGQLAADRRSLQVTVPANAASGPVVYRRGLETYTVSHLYGIVGTVVTVVGNGRTSFGPDGLPGDQTPLSNPYFLTMDAHDNVVWGDLGHHVVRRWERFTGAVRTVAGNGSGGHTGDGGPATAARIAGPVGISYDASGNLWIAEYSSNYIRKVSSAGIISTVAGNGTSGLAGDGGPASAALVGGPHGLAVHPSTGIVYFCDWRNGRIRTIDPTSGLINTVAQTGCVGSNFGPDGALYVAGGGTVKRLETATNAVTNWAGGVSAGQDLWVDKNGNVYTATWGPGSNMVQRVDATTKNVTVVAGNGTDGFSGDGGDPKQAAFYRTSGVAIDRAGNAFVADYSNSRIRYVGLP</sequence>
<dbReference type="Proteomes" id="UP000703893">
    <property type="component" value="Unassembled WGS sequence"/>
</dbReference>
<comment type="caution">
    <text evidence="2">The sequence shown here is derived from an EMBL/GenBank/DDBJ whole genome shotgun (WGS) entry which is preliminary data.</text>
</comment>
<evidence type="ECO:0000313" key="2">
    <source>
        <dbReference type="EMBL" id="MBM3273924.1"/>
    </source>
</evidence>
<feature type="chain" id="PRO_5036728449" description="IPT/TIG domain-containing protein" evidence="1">
    <location>
        <begin position="25"/>
        <end position="657"/>
    </location>
</feature>
<dbReference type="PROSITE" id="PS51257">
    <property type="entry name" value="PROKAR_LIPOPROTEIN"/>
    <property type="match status" value="1"/>
</dbReference>
<dbReference type="Gene3D" id="2.40.10.500">
    <property type="match status" value="1"/>
</dbReference>
<gene>
    <name evidence="2" type="ORF">FJZ00_02135</name>
</gene>
<dbReference type="AlphaFoldDB" id="A0A937X0W8"/>
<organism evidence="2 3">
    <name type="scientific">Candidatus Tanganyikabacteria bacterium</name>
    <dbReference type="NCBI Taxonomy" id="2961651"/>
    <lineage>
        <taxon>Bacteria</taxon>
        <taxon>Bacillati</taxon>
        <taxon>Candidatus Sericytochromatia</taxon>
        <taxon>Candidatus Tanganyikabacteria</taxon>
    </lineage>
</organism>
<evidence type="ECO:0008006" key="4">
    <source>
        <dbReference type="Google" id="ProtNLM"/>
    </source>
</evidence>
<evidence type="ECO:0000313" key="3">
    <source>
        <dbReference type="Proteomes" id="UP000703893"/>
    </source>
</evidence>
<keyword evidence="1" id="KW-0732">Signal</keyword>
<dbReference type="EMBL" id="VGJX01000078">
    <property type="protein sequence ID" value="MBM3273924.1"/>
    <property type="molecule type" value="Genomic_DNA"/>
</dbReference>
<dbReference type="InterPro" id="IPR011042">
    <property type="entry name" value="6-blade_b-propeller_TolB-like"/>
</dbReference>
<protein>
    <recommendedName>
        <fullName evidence="4">IPT/TIG domain-containing protein</fullName>
    </recommendedName>
</protein>
<dbReference type="PANTHER" id="PTHR46388">
    <property type="entry name" value="NHL REPEAT-CONTAINING PROTEIN 2"/>
    <property type="match status" value="1"/>
</dbReference>
<feature type="signal peptide" evidence="1">
    <location>
        <begin position="1"/>
        <end position="24"/>
    </location>
</feature>
<proteinExistence type="predicted"/>
<evidence type="ECO:0000256" key="1">
    <source>
        <dbReference type="SAM" id="SignalP"/>
    </source>
</evidence>
<accession>A0A937X0W8</accession>
<dbReference type="SUPFAM" id="SSF63829">
    <property type="entry name" value="Calcium-dependent phosphotriesterase"/>
    <property type="match status" value="1"/>
</dbReference>
<dbReference type="SUPFAM" id="SSF63825">
    <property type="entry name" value="YWTD domain"/>
    <property type="match status" value="1"/>
</dbReference>
<name>A0A937X0W8_9BACT</name>
<dbReference type="Gene3D" id="2.120.10.30">
    <property type="entry name" value="TolB, C-terminal domain"/>
    <property type="match status" value="2"/>
</dbReference>